<comment type="caution">
    <text evidence="2">The sequence shown here is derived from an EMBL/GenBank/DDBJ whole genome shotgun (WGS) entry which is preliminary data.</text>
</comment>
<dbReference type="GO" id="GO:0044550">
    <property type="term" value="P:secondary metabolite biosynthetic process"/>
    <property type="evidence" value="ECO:0007669"/>
    <property type="project" value="TreeGrafter"/>
</dbReference>
<dbReference type="Gene3D" id="1.10.1200.10">
    <property type="entry name" value="ACP-like"/>
    <property type="match status" value="1"/>
</dbReference>
<evidence type="ECO:0000313" key="2">
    <source>
        <dbReference type="EMBL" id="GLQ70732.1"/>
    </source>
</evidence>
<dbReference type="InterPro" id="IPR020845">
    <property type="entry name" value="AMP-binding_CS"/>
</dbReference>
<dbReference type="Gene3D" id="3.40.50.12780">
    <property type="entry name" value="N-terminal domain of ligase-like"/>
    <property type="match status" value="1"/>
</dbReference>
<dbReference type="SUPFAM" id="SSF53474">
    <property type="entry name" value="alpha/beta-Hydrolases"/>
    <property type="match status" value="1"/>
</dbReference>
<evidence type="ECO:0000313" key="3">
    <source>
        <dbReference type="Proteomes" id="UP001156690"/>
    </source>
</evidence>
<dbReference type="InterPro" id="IPR001031">
    <property type="entry name" value="Thioesterase"/>
</dbReference>
<sequence length="982" mass="109790">MDASIHHQKLSAKCGHVALPWLQQFELITRQFPNHQAILNPSGDSFSYQELDSKANQLANYLRDALGRLPAGHTGQVVAVCFSRVNVEVATAFLAVLKLGAAIHFVEPKLGIEVNNKRLRKISPDLVLLDENNAHLSHDIEEFETLVLSEHQHQIDHAAETSIVTVGSRNSACVFCSSGTTGEPKVITMPMLPLSNLTRSASEELHLCPESRLIQLARRNFDAVVHELAISLGNGACLVLVDEQTMFCHQGFVEFIEEQRVSHMTITPSHISHLLKTHEGNPSRIFEPLNTVMLVGEAFSDDLPPRLAKAGVSRVVNGYGPSEAGIWVMSSVLFDSGVSTEIMPTTLGKPVRGVDVRVMRQCDLTHTWQLCEAGEKGELLVSNRLQNVYKDQKNNQSRYLYIPDPITDNIECFYRTGDIVEISNQNELVFVGRQDNQIKLAGQLVVTDEVANQLKEACVTLFKARNIDIYIDVERNSQGTPVSLTAYHTAETPQDADNIACEISRYLTNQLPSYMLPKRYAWLERFPIKVGGKLDTVSIQSNAQDSKRIQAPQTLPQTVTQLGIASIWQHILSMSDSIYLEHSFTDLGGTSLQLLSMLSEVNREFGIHIKSDSLMHIDTLLNLSVAVESAISCPQSEALLPPSEINSLIEMKSSEHNKYLFLVHPGDGHVQVYQKMMPLLPDTLNVYGLRAPGAEAGEEIVPFSVLEYAQRYANLIMKQQPHGDVFIMGYCAGAPISIEIARLLEQSNRKVAMLALVDLPNGYHLQENTDIAQGLATFFEQMYGVDVSAKQLREHADSETQFEHLFKLALQQGKVAHNEKDQLRNALNGVMYEPEQEDSVETLHLFFKYAFKLDIPSQKLRNLSNEMDRLNYIVNKGRAKGVFPAALTSDYFSRLLAMENTTKEAVHGYVPAPLSIQGKILYLHAQPSVENPMAWYPNPQTWVPYLNKMEVQQLKGDHYSIVREDQDMKDLIRCLAPHITVS</sequence>
<dbReference type="InterPro" id="IPR036736">
    <property type="entry name" value="ACP-like_sf"/>
</dbReference>
<protein>
    <recommendedName>
        <fullName evidence="1">Carrier domain-containing protein</fullName>
    </recommendedName>
</protein>
<dbReference type="SUPFAM" id="SSF47336">
    <property type="entry name" value="ACP-like"/>
    <property type="match status" value="1"/>
</dbReference>
<dbReference type="GO" id="GO:0043041">
    <property type="term" value="P:amino acid activation for nonribosomal peptide biosynthetic process"/>
    <property type="evidence" value="ECO:0007669"/>
    <property type="project" value="TreeGrafter"/>
</dbReference>
<dbReference type="EMBL" id="BSNX01000001">
    <property type="protein sequence ID" value="GLQ70732.1"/>
    <property type="molecule type" value="Genomic_DNA"/>
</dbReference>
<dbReference type="Proteomes" id="UP001156690">
    <property type="component" value="Unassembled WGS sequence"/>
</dbReference>
<dbReference type="GO" id="GO:0031177">
    <property type="term" value="F:phosphopantetheine binding"/>
    <property type="evidence" value="ECO:0007669"/>
    <property type="project" value="TreeGrafter"/>
</dbReference>
<dbReference type="InterPro" id="IPR009081">
    <property type="entry name" value="PP-bd_ACP"/>
</dbReference>
<dbReference type="PANTHER" id="PTHR45527:SF1">
    <property type="entry name" value="FATTY ACID SYNTHASE"/>
    <property type="match status" value="1"/>
</dbReference>
<dbReference type="Gene3D" id="3.30.300.30">
    <property type="match status" value="1"/>
</dbReference>
<dbReference type="PROSITE" id="PS00455">
    <property type="entry name" value="AMP_BINDING"/>
    <property type="match status" value="1"/>
</dbReference>
<dbReference type="RefSeq" id="WP_126608446.1">
    <property type="nucleotide sequence ID" value="NZ_AP025144.1"/>
</dbReference>
<dbReference type="InterPro" id="IPR000873">
    <property type="entry name" value="AMP-dep_synth/lig_dom"/>
</dbReference>
<reference evidence="3" key="1">
    <citation type="journal article" date="2019" name="Int. J. Syst. Evol. Microbiol.">
        <title>The Global Catalogue of Microorganisms (GCM) 10K type strain sequencing project: providing services to taxonomists for standard genome sequencing and annotation.</title>
        <authorList>
            <consortium name="The Broad Institute Genomics Platform"/>
            <consortium name="The Broad Institute Genome Sequencing Center for Infectious Disease"/>
            <person name="Wu L."/>
            <person name="Ma J."/>
        </authorList>
    </citation>
    <scope>NUCLEOTIDE SEQUENCE [LARGE SCALE GENOMIC DNA]</scope>
    <source>
        <strain evidence="3">NBRC 15640</strain>
    </source>
</reference>
<dbReference type="GO" id="GO:0005737">
    <property type="term" value="C:cytoplasm"/>
    <property type="evidence" value="ECO:0007669"/>
    <property type="project" value="TreeGrafter"/>
</dbReference>
<dbReference type="InterPro" id="IPR045851">
    <property type="entry name" value="AMP-bd_C_sf"/>
</dbReference>
<dbReference type="PANTHER" id="PTHR45527">
    <property type="entry name" value="NONRIBOSOMAL PEPTIDE SYNTHETASE"/>
    <property type="match status" value="1"/>
</dbReference>
<organism evidence="2 3">
    <name type="scientific">Vibrio penaeicida</name>
    <dbReference type="NCBI Taxonomy" id="104609"/>
    <lineage>
        <taxon>Bacteria</taxon>
        <taxon>Pseudomonadati</taxon>
        <taxon>Pseudomonadota</taxon>
        <taxon>Gammaproteobacteria</taxon>
        <taxon>Vibrionales</taxon>
        <taxon>Vibrionaceae</taxon>
        <taxon>Vibrio</taxon>
    </lineage>
</organism>
<dbReference type="Gene3D" id="3.40.50.1820">
    <property type="entry name" value="alpha/beta hydrolase"/>
    <property type="match status" value="1"/>
</dbReference>
<feature type="domain" description="Carrier" evidence="1">
    <location>
        <begin position="555"/>
        <end position="631"/>
    </location>
</feature>
<name>A0AAV5NJB8_9VIBR</name>
<dbReference type="SUPFAM" id="SSF56801">
    <property type="entry name" value="Acetyl-CoA synthetase-like"/>
    <property type="match status" value="1"/>
</dbReference>
<keyword evidence="3" id="KW-1185">Reference proteome</keyword>
<gene>
    <name evidence="2" type="ORF">GCM10007932_00920</name>
</gene>
<dbReference type="Pfam" id="PF00550">
    <property type="entry name" value="PP-binding"/>
    <property type="match status" value="1"/>
</dbReference>
<dbReference type="InterPro" id="IPR029058">
    <property type="entry name" value="AB_hydrolase_fold"/>
</dbReference>
<accession>A0AAV5NJB8</accession>
<proteinExistence type="predicted"/>
<dbReference type="Pfam" id="PF00975">
    <property type="entry name" value="Thioesterase"/>
    <property type="match status" value="1"/>
</dbReference>
<dbReference type="Pfam" id="PF00501">
    <property type="entry name" value="AMP-binding"/>
    <property type="match status" value="1"/>
</dbReference>
<dbReference type="AlphaFoldDB" id="A0AAV5NJB8"/>
<evidence type="ECO:0000259" key="1">
    <source>
        <dbReference type="PROSITE" id="PS50075"/>
    </source>
</evidence>
<dbReference type="PROSITE" id="PS50075">
    <property type="entry name" value="CARRIER"/>
    <property type="match status" value="1"/>
</dbReference>
<dbReference type="InterPro" id="IPR042099">
    <property type="entry name" value="ANL_N_sf"/>
</dbReference>